<keyword evidence="5" id="KW-1133">Transmembrane helix</keyword>
<reference evidence="6" key="1">
    <citation type="submission" date="2021-01" db="EMBL/GenBank/DDBJ databases">
        <authorList>
            <person name="Corre E."/>
            <person name="Pelletier E."/>
            <person name="Niang G."/>
            <person name="Scheremetjew M."/>
            <person name="Finn R."/>
            <person name="Kale V."/>
            <person name="Holt S."/>
            <person name="Cochrane G."/>
            <person name="Meng A."/>
            <person name="Brown T."/>
            <person name="Cohen L."/>
        </authorList>
    </citation>
    <scope>NUCLEOTIDE SEQUENCE</scope>
    <source>
        <strain evidence="6">NIES-2562</strain>
    </source>
</reference>
<dbReference type="AlphaFoldDB" id="A0A7S3G728"/>
<dbReference type="InterPro" id="IPR001533">
    <property type="entry name" value="Pterin_deHydtase"/>
</dbReference>
<evidence type="ECO:0000256" key="5">
    <source>
        <dbReference type="SAM" id="Phobius"/>
    </source>
</evidence>
<dbReference type="GO" id="GO:0006729">
    <property type="term" value="P:tetrahydrobiopterin biosynthetic process"/>
    <property type="evidence" value="ECO:0007669"/>
    <property type="project" value="InterPro"/>
</dbReference>
<feature type="transmembrane region" description="Helical" evidence="5">
    <location>
        <begin position="12"/>
        <end position="36"/>
    </location>
</feature>
<dbReference type="PANTHER" id="PTHR33361:SF2">
    <property type="entry name" value="DUF885 DOMAIN-CONTAINING PROTEIN"/>
    <property type="match status" value="1"/>
</dbReference>
<name>A0A7S3G728_9EUKA</name>
<organism evidence="6">
    <name type="scientific">Palpitomonas bilix</name>
    <dbReference type="NCBI Taxonomy" id="652834"/>
    <lineage>
        <taxon>Eukaryota</taxon>
        <taxon>Eukaryota incertae sedis</taxon>
    </lineage>
</organism>
<dbReference type="PANTHER" id="PTHR33361">
    <property type="entry name" value="GLR0591 PROTEIN"/>
    <property type="match status" value="1"/>
</dbReference>
<evidence type="ECO:0000256" key="2">
    <source>
        <dbReference type="ARBA" id="ARBA00006472"/>
    </source>
</evidence>
<comment type="similarity">
    <text evidence="2">Belongs to the pterin-4-alpha-carbinolamine dehydratase family.</text>
</comment>
<dbReference type="InterPro" id="IPR036428">
    <property type="entry name" value="PCD_sf"/>
</dbReference>
<evidence type="ECO:0000256" key="1">
    <source>
        <dbReference type="ARBA" id="ARBA00001554"/>
    </source>
</evidence>
<dbReference type="EMBL" id="HBIB01027896">
    <property type="protein sequence ID" value="CAE0255880.1"/>
    <property type="molecule type" value="Transcribed_RNA"/>
</dbReference>
<dbReference type="InterPro" id="IPR010281">
    <property type="entry name" value="DUF885"/>
</dbReference>
<dbReference type="GO" id="GO:0008124">
    <property type="term" value="F:4-alpha-hydroxytetrahydrobiopterin dehydratase activity"/>
    <property type="evidence" value="ECO:0007669"/>
    <property type="project" value="UniProtKB-EC"/>
</dbReference>
<dbReference type="SUPFAM" id="SSF55248">
    <property type="entry name" value="PCD-like"/>
    <property type="match status" value="1"/>
</dbReference>
<proteinExistence type="inferred from homology"/>
<evidence type="ECO:0000256" key="3">
    <source>
        <dbReference type="ARBA" id="ARBA00013252"/>
    </source>
</evidence>
<dbReference type="EC" id="4.2.1.96" evidence="3"/>
<keyword evidence="4" id="KW-0456">Lyase</keyword>
<accession>A0A7S3G728</accession>
<keyword evidence="5" id="KW-0812">Transmembrane</keyword>
<protein>
    <recommendedName>
        <fullName evidence="3">4a-hydroxytetrahydrobiopterin dehydratase</fullName>
        <ecNumber evidence="3">4.2.1.96</ecNumber>
    </recommendedName>
</protein>
<dbReference type="Gene3D" id="3.30.1360.20">
    <property type="entry name" value="Transcriptional coactivator/pterin dehydratase"/>
    <property type="match status" value="1"/>
</dbReference>
<dbReference type="Pfam" id="PF05960">
    <property type="entry name" value="DUF885"/>
    <property type="match status" value="1"/>
</dbReference>
<gene>
    <name evidence="6" type="ORF">PBIL07802_LOCUS18134</name>
</gene>
<comment type="catalytic activity">
    <reaction evidence="1">
        <text>(4aS,6R)-4a-hydroxy-L-erythro-5,6,7,8-tetrahydrobiopterin = (6R)-L-erythro-6,7-dihydrobiopterin + H2O</text>
        <dbReference type="Rhea" id="RHEA:11920"/>
        <dbReference type="ChEBI" id="CHEBI:15377"/>
        <dbReference type="ChEBI" id="CHEBI:15642"/>
        <dbReference type="ChEBI" id="CHEBI:43120"/>
        <dbReference type="EC" id="4.2.1.96"/>
    </reaction>
</comment>
<sequence length="744" mass="82652">MGDSTDAKLDKGVKIVLVIIGVLSIAFTAVIIAGAVTAGPSSSSSGGEDEAGKTEAFACPFCKEGDVLCTRLALEKVYAGAWNDLMEADPISATYYGLNSWNDKLTNMSMHAIEQRMELDKHYLQCAQTFTSAREELPASDRLNFDLFVWMMESRREYDETKWYLTPTNQLFSGPQIELPQALLAMPFSNGLSDYTNYLVRLDQVPTYIDEVIELMREGLSAGVTVPKVPVRSVSSQIAAIFNTSVEDSVFYIPFKQLFGSSTQAMWAPAVIQSGIQTLTNTVFPAYERFYQFWVNEYYPHLRDTVSMSALPSGLAHYQSLVHYHTTTNMTYQEVHDLGLREVSRIRAEMEQVMARAMVDGAPFNGTLADFIAFLRSSPQFYFDTEEALLTHVQSIVKRAETALPSLFGTLPRCPVGVKAIPAELAPSAPGAYYEDPDIDCTRPGMYNKNTFDLSSRPSFAMQSTSLHEAVPGHHLQIALAKEIKGVPPFRRMVHPTAFIEGWALYAESLGAEMGFYTSDFDYFGRLNDEIFRACRLVVDTGMHALGWSRQEAIDFMTANSALGKTDIEAEIDRYIVMPGQALSYKVGELAIQELKKVYSEKLDLHWNVRVFHDAVLGNGAVTLDLLEDVVASTMEAYLNSKTSSEALSIERVLAALPTWSVAPGGITKIFEFGSFAEATAWLTSAVQHSEELDHHPDINIVEATVTMHMSTKSCKCITHKDVYLARRLDRTYSSVQSSSLNVE</sequence>
<dbReference type="CDD" id="cd00488">
    <property type="entry name" value="PCD_DCoH"/>
    <property type="match status" value="1"/>
</dbReference>
<keyword evidence="5" id="KW-0472">Membrane</keyword>
<evidence type="ECO:0000256" key="4">
    <source>
        <dbReference type="ARBA" id="ARBA00023239"/>
    </source>
</evidence>
<evidence type="ECO:0000313" key="6">
    <source>
        <dbReference type="EMBL" id="CAE0255880.1"/>
    </source>
</evidence>
<dbReference type="Pfam" id="PF01329">
    <property type="entry name" value="Pterin_4a"/>
    <property type="match status" value="1"/>
</dbReference>